<proteinExistence type="predicted"/>
<evidence type="ECO:0000313" key="1">
    <source>
        <dbReference type="EMBL" id="TXD32935.1"/>
    </source>
</evidence>
<dbReference type="AlphaFoldDB" id="A0A5C6WVJ4"/>
<comment type="caution">
    <text evidence="1">The sequence shown here is derived from an EMBL/GenBank/DDBJ whole genome shotgun (WGS) entry which is preliminary data.</text>
</comment>
<sequence length="79" mass="8439">MMSGNSTHTALATRLLTGDLSAEVRLALVGLLPWLGEPAILRALDLHELSERTGTSRAALRAARQIVLSEMDSNSSPNL</sequence>
<name>A0A5C6WVJ4_9DELT</name>
<accession>A0A5C6WVJ4</accession>
<reference evidence="1 2" key="1">
    <citation type="submission" date="2019-08" db="EMBL/GenBank/DDBJ databases">
        <title>Bradymonadales sp. TMQ2.</title>
        <authorList>
            <person name="Liang Q."/>
        </authorList>
    </citation>
    <scope>NUCLEOTIDE SEQUENCE [LARGE SCALE GENOMIC DNA]</scope>
    <source>
        <strain evidence="1 2">TMQ2</strain>
    </source>
</reference>
<organism evidence="1 2">
    <name type="scientific">Lujinxingia vulgaris</name>
    <dbReference type="NCBI Taxonomy" id="2600176"/>
    <lineage>
        <taxon>Bacteria</taxon>
        <taxon>Deltaproteobacteria</taxon>
        <taxon>Bradymonadales</taxon>
        <taxon>Lujinxingiaceae</taxon>
        <taxon>Lujinxingia</taxon>
    </lineage>
</organism>
<dbReference type="Proteomes" id="UP000321046">
    <property type="component" value="Unassembled WGS sequence"/>
</dbReference>
<evidence type="ECO:0000313" key="2">
    <source>
        <dbReference type="Proteomes" id="UP000321046"/>
    </source>
</evidence>
<dbReference type="EMBL" id="VOSL01000106">
    <property type="protein sequence ID" value="TXD32935.1"/>
    <property type="molecule type" value="Genomic_DNA"/>
</dbReference>
<gene>
    <name evidence="1" type="ORF">FRC96_16295</name>
</gene>
<protein>
    <submittedName>
        <fullName evidence="1">Uncharacterized protein</fullName>
    </submittedName>
</protein>